<keyword evidence="1" id="KW-0175">Coiled coil</keyword>
<feature type="region of interest" description="Disordered" evidence="2">
    <location>
        <begin position="123"/>
        <end position="153"/>
    </location>
</feature>
<name>A0A4Y5U135_9CAUD</name>
<sequence length="153" mass="16694">MTAPGVVSALIGTAAENKIRDLELRLNAVRQQRDEATQQLLDERATVAVLRRKLDQRAEGIGYCDSTFTAPDGSVFACALDAGHRANLHRDASLRYAWDDNAKAPGSQDPTWTCGKCERAERLGEDDGQIPEHHRTCPKRGPRSLSAILSGTP</sequence>
<dbReference type="Proteomes" id="UP000317734">
    <property type="component" value="Segment"/>
</dbReference>
<dbReference type="RefSeq" id="YP_010102220.1">
    <property type="nucleotide sequence ID" value="NC_055797.1"/>
</dbReference>
<feature type="coiled-coil region" evidence="1">
    <location>
        <begin position="12"/>
        <end position="46"/>
    </location>
</feature>
<organism evidence="3 4">
    <name type="scientific">Gordonia phage Barb</name>
    <dbReference type="NCBI Taxonomy" id="2588128"/>
    <lineage>
        <taxon>Viruses</taxon>
        <taxon>Duplodnaviria</taxon>
        <taxon>Heunggongvirae</taxon>
        <taxon>Uroviricota</taxon>
        <taxon>Caudoviricetes</taxon>
        <taxon>Stackebrandtviridae</taxon>
        <taxon>Frickvirinae</taxon>
        <taxon>Wizardvirus</taxon>
        <taxon>Wizardvirus barb</taxon>
    </lineage>
</organism>
<evidence type="ECO:0000256" key="1">
    <source>
        <dbReference type="SAM" id="Coils"/>
    </source>
</evidence>
<evidence type="ECO:0000313" key="3">
    <source>
        <dbReference type="EMBL" id="QDB74743.1"/>
    </source>
</evidence>
<keyword evidence="4" id="KW-1185">Reference proteome</keyword>
<gene>
    <name evidence="3" type="primary">67</name>
    <name evidence="3" type="ORF">SEA_BARB_67</name>
</gene>
<evidence type="ECO:0000313" key="4">
    <source>
        <dbReference type="Proteomes" id="UP000317734"/>
    </source>
</evidence>
<evidence type="ECO:0000256" key="2">
    <source>
        <dbReference type="SAM" id="MobiDB-lite"/>
    </source>
</evidence>
<dbReference type="KEGG" id="vg:65120018"/>
<protein>
    <submittedName>
        <fullName evidence="3">Uncharacterized protein</fullName>
    </submittedName>
</protein>
<proteinExistence type="predicted"/>
<reference evidence="3 4" key="1">
    <citation type="submission" date="2019-04" db="EMBL/GenBank/DDBJ databases">
        <authorList>
            <person name="Weller M."/>
            <person name="Delesalle V.A."/>
            <person name="Garlena R.A."/>
            <person name="Russell D.A."/>
            <person name="Pope W.H."/>
            <person name="Jacobs-Sera D."/>
            <person name="Hatfull G.F."/>
        </authorList>
    </citation>
    <scope>NUCLEOTIDE SEQUENCE [LARGE SCALE GENOMIC DNA]</scope>
</reference>
<dbReference type="GeneID" id="65120018"/>
<accession>A0A4Y5U135</accession>
<feature type="compositionally biased region" description="Basic and acidic residues" evidence="2">
    <location>
        <begin position="123"/>
        <end position="135"/>
    </location>
</feature>
<dbReference type="EMBL" id="MK864265">
    <property type="protein sequence ID" value="QDB74743.1"/>
    <property type="molecule type" value="Genomic_DNA"/>
</dbReference>